<evidence type="ECO:0000313" key="2">
    <source>
        <dbReference type="EMBL" id="KAK2185069.1"/>
    </source>
</evidence>
<reference evidence="2" key="1">
    <citation type="journal article" date="2023" name="Mol. Biol. Evol.">
        <title>Third-Generation Sequencing Reveals the Adaptive Role of the Epigenome in Three Deep-Sea Polychaetes.</title>
        <authorList>
            <person name="Perez M."/>
            <person name="Aroh O."/>
            <person name="Sun Y."/>
            <person name="Lan Y."/>
            <person name="Juniper S.K."/>
            <person name="Young C.R."/>
            <person name="Angers B."/>
            <person name="Qian P.Y."/>
        </authorList>
    </citation>
    <scope>NUCLEOTIDE SEQUENCE</scope>
    <source>
        <strain evidence="2">R07B-5</strain>
    </source>
</reference>
<organism evidence="2 3">
    <name type="scientific">Ridgeia piscesae</name>
    <name type="common">Tubeworm</name>
    <dbReference type="NCBI Taxonomy" id="27915"/>
    <lineage>
        <taxon>Eukaryota</taxon>
        <taxon>Metazoa</taxon>
        <taxon>Spiralia</taxon>
        <taxon>Lophotrochozoa</taxon>
        <taxon>Annelida</taxon>
        <taxon>Polychaeta</taxon>
        <taxon>Sedentaria</taxon>
        <taxon>Canalipalpata</taxon>
        <taxon>Sabellida</taxon>
        <taxon>Siboglinidae</taxon>
        <taxon>Ridgeia</taxon>
    </lineage>
</organism>
<name>A0AAD9NYY1_RIDPI</name>
<protein>
    <submittedName>
        <fullName evidence="2">Uncharacterized protein</fullName>
    </submittedName>
</protein>
<evidence type="ECO:0000313" key="3">
    <source>
        <dbReference type="Proteomes" id="UP001209878"/>
    </source>
</evidence>
<keyword evidence="3" id="KW-1185">Reference proteome</keyword>
<accession>A0AAD9NYY1</accession>
<dbReference type="EMBL" id="JAODUO010000245">
    <property type="protein sequence ID" value="KAK2185069.1"/>
    <property type="molecule type" value="Genomic_DNA"/>
</dbReference>
<proteinExistence type="predicted"/>
<evidence type="ECO:0000256" key="1">
    <source>
        <dbReference type="SAM" id="MobiDB-lite"/>
    </source>
</evidence>
<feature type="region of interest" description="Disordered" evidence="1">
    <location>
        <begin position="106"/>
        <end position="125"/>
    </location>
</feature>
<feature type="compositionally biased region" description="Gly residues" evidence="1">
    <location>
        <begin position="111"/>
        <end position="125"/>
    </location>
</feature>
<dbReference type="Proteomes" id="UP001209878">
    <property type="component" value="Unassembled WGS sequence"/>
</dbReference>
<dbReference type="AlphaFoldDB" id="A0AAD9NYY1"/>
<comment type="caution">
    <text evidence="2">The sequence shown here is derived from an EMBL/GenBank/DDBJ whole genome shotgun (WGS) entry which is preliminary data.</text>
</comment>
<sequence length="125" mass="13365">MTHQSSDTELDDDVSSDVFTHLPQHDGCFAHTVQLVVKGTLRSVTGNASNIVSHNQPWEGASEEGCIEISGDNQEASKEKKAVMFAMEMPSDDDFTASNGWLQAPQCQVGGTVGRGSQGARGRGR</sequence>
<gene>
    <name evidence="2" type="ORF">NP493_246g01066</name>
</gene>